<name>A0ABY5DV40_9ACTN</name>
<evidence type="ECO:0000256" key="1">
    <source>
        <dbReference type="ARBA" id="ARBA00007261"/>
    </source>
</evidence>
<evidence type="ECO:0000313" key="6">
    <source>
        <dbReference type="Proteomes" id="UP001056035"/>
    </source>
</evidence>
<evidence type="ECO:0000259" key="3">
    <source>
        <dbReference type="Pfam" id="PF00675"/>
    </source>
</evidence>
<reference evidence="5 6" key="1">
    <citation type="submission" date="2022-06" db="EMBL/GenBank/DDBJ databases">
        <title>Paraconexibacter antarcticus.</title>
        <authorList>
            <person name="Kim C.S."/>
        </authorList>
    </citation>
    <scope>NUCLEOTIDE SEQUENCE [LARGE SCALE GENOMIC DNA]</scope>
    <source>
        <strain evidence="5 6">02-257</strain>
    </source>
</reference>
<evidence type="ECO:0000256" key="2">
    <source>
        <dbReference type="RuleBase" id="RU004447"/>
    </source>
</evidence>
<dbReference type="Pfam" id="PF05193">
    <property type="entry name" value="Peptidase_M16_C"/>
    <property type="match status" value="1"/>
</dbReference>
<feature type="domain" description="Peptidase M16 N-terminal" evidence="3">
    <location>
        <begin position="23"/>
        <end position="163"/>
    </location>
</feature>
<accession>A0ABY5DV40</accession>
<dbReference type="PROSITE" id="PS00143">
    <property type="entry name" value="INSULINASE"/>
    <property type="match status" value="1"/>
</dbReference>
<proteinExistence type="inferred from homology"/>
<dbReference type="RefSeq" id="WP_254572548.1">
    <property type="nucleotide sequence ID" value="NZ_CP098502.1"/>
</dbReference>
<dbReference type="InterPro" id="IPR001431">
    <property type="entry name" value="Pept_M16_Zn_BS"/>
</dbReference>
<keyword evidence="6" id="KW-1185">Reference proteome</keyword>
<comment type="similarity">
    <text evidence="1 2">Belongs to the peptidase M16 family.</text>
</comment>
<protein>
    <submittedName>
        <fullName evidence="5">Insulinase family protein</fullName>
    </submittedName>
</protein>
<dbReference type="InterPro" id="IPR007863">
    <property type="entry name" value="Peptidase_M16_C"/>
</dbReference>
<sequence>MPSIRTEILANGLPLHRMALEGTRATTILVAFDAGARTERPEENGMAHFLEHLVFKGGEKYDDYRKVNETAERMGGSLNAYTSHDLVAFHITVRAEATMEALDLLTDFVGRPLLDQEELDKERGVVIQEIARYADQPSAVAEELIDKAAFGDHPLGRTVLGPEEHLKTFSRDGIIAFRERQWAGSRGGAFIVGNVSHLEDGAATNELLERFPTLDAPGPFEPAPAFTPQVLVTERDSNQSHLRMIYRPDVDVTDVKQRAALTIYSTLLGGSMGSRLFDEIREQRGLCYSVYSVDHAFADVPILQLGAGLESGKCAEAFTRMKEIVAELHADGPREEEVERARAYAAGRRVLAFENTNAVARTAANQAIVFGEDIDPDQIVERFDAVTFDAVADIARRVDPTTLAIACVGPHSADEFAA</sequence>
<evidence type="ECO:0000259" key="4">
    <source>
        <dbReference type="Pfam" id="PF05193"/>
    </source>
</evidence>
<dbReference type="InterPro" id="IPR050361">
    <property type="entry name" value="MPP/UQCRC_Complex"/>
</dbReference>
<dbReference type="Gene3D" id="3.30.830.10">
    <property type="entry name" value="Metalloenzyme, LuxS/M16 peptidase-like"/>
    <property type="match status" value="2"/>
</dbReference>
<dbReference type="InterPro" id="IPR011249">
    <property type="entry name" value="Metalloenz_LuxS/M16"/>
</dbReference>
<evidence type="ECO:0000313" key="5">
    <source>
        <dbReference type="EMBL" id="UTI65870.1"/>
    </source>
</evidence>
<organism evidence="5 6">
    <name type="scientific">Paraconexibacter antarcticus</name>
    <dbReference type="NCBI Taxonomy" id="2949664"/>
    <lineage>
        <taxon>Bacteria</taxon>
        <taxon>Bacillati</taxon>
        <taxon>Actinomycetota</taxon>
        <taxon>Thermoleophilia</taxon>
        <taxon>Solirubrobacterales</taxon>
        <taxon>Paraconexibacteraceae</taxon>
        <taxon>Paraconexibacter</taxon>
    </lineage>
</organism>
<dbReference type="SUPFAM" id="SSF63411">
    <property type="entry name" value="LuxS/MPP-like metallohydrolase"/>
    <property type="match status" value="2"/>
</dbReference>
<gene>
    <name evidence="5" type="ORF">NBH00_06545</name>
</gene>
<dbReference type="PANTHER" id="PTHR11851:SF49">
    <property type="entry name" value="MITOCHONDRIAL-PROCESSING PEPTIDASE SUBUNIT ALPHA"/>
    <property type="match status" value="1"/>
</dbReference>
<dbReference type="InterPro" id="IPR011765">
    <property type="entry name" value="Pept_M16_N"/>
</dbReference>
<feature type="domain" description="Peptidase M16 C-terminal" evidence="4">
    <location>
        <begin position="169"/>
        <end position="343"/>
    </location>
</feature>
<dbReference type="PANTHER" id="PTHR11851">
    <property type="entry name" value="METALLOPROTEASE"/>
    <property type="match status" value="1"/>
</dbReference>
<dbReference type="Pfam" id="PF00675">
    <property type="entry name" value="Peptidase_M16"/>
    <property type="match status" value="1"/>
</dbReference>
<dbReference type="EMBL" id="CP098502">
    <property type="protein sequence ID" value="UTI65870.1"/>
    <property type="molecule type" value="Genomic_DNA"/>
</dbReference>
<dbReference type="Proteomes" id="UP001056035">
    <property type="component" value="Chromosome"/>
</dbReference>